<evidence type="ECO:0000259" key="5">
    <source>
        <dbReference type="Pfam" id="PF25917"/>
    </source>
</evidence>
<dbReference type="Gene3D" id="2.40.30.170">
    <property type="match status" value="1"/>
</dbReference>
<feature type="signal peptide" evidence="3">
    <location>
        <begin position="1"/>
        <end position="18"/>
    </location>
</feature>
<dbReference type="InterPro" id="IPR058624">
    <property type="entry name" value="MdtA-like_HH"/>
</dbReference>
<dbReference type="Gene3D" id="2.40.50.100">
    <property type="match status" value="1"/>
</dbReference>
<feature type="domain" description="Multidrug resistance protein MdtA-like C-terminal permuted SH3" evidence="7">
    <location>
        <begin position="301"/>
        <end position="360"/>
    </location>
</feature>
<dbReference type="Pfam" id="PF25876">
    <property type="entry name" value="HH_MFP_RND"/>
    <property type="match status" value="1"/>
</dbReference>
<sequence length="378" mass="40770">MKMIQRSSLVLFSIFLVACSGGNDSQAPANAPLPKVSTLAASYQEVRPSKEFVGKTEAKEDVNIQARVGGYLVKQHMPDGAKVKEGDLLFEIDQDTYAAEVAKAEAKVAQDKAALNEATRNYNRGKELISKGAISESQMDQLTSKKLQAEAAIKVSEAALKTAKLNLSYTKVKAPTDGTLSQAQVSIGDLITSSTTLATLVQADPMYVSFQVSERELIEYREERQQEKAEGKPSVEPVAKLKLTTGSMYQHTGSFNFLDNRIDQNTGTIKVRSVFPNPDGFLLPGQHVTLVIEEGSAVKRLVIPQKAVQEDQVGKFVLVLGSDKVIEKRPIGVGQNQGTLITVTSGLNEGDQIIVDGLQKVRVGGKAEGTPAQLPEAN</sequence>
<dbReference type="Pfam" id="PF25917">
    <property type="entry name" value="BSH_RND"/>
    <property type="match status" value="1"/>
</dbReference>
<keyword evidence="3" id="KW-0732">Signal</keyword>
<dbReference type="SUPFAM" id="SSF111369">
    <property type="entry name" value="HlyD-like secretion proteins"/>
    <property type="match status" value="1"/>
</dbReference>
<dbReference type="EMBL" id="JBHRSZ010000001">
    <property type="protein sequence ID" value="MFC3149651.1"/>
    <property type="molecule type" value="Genomic_DNA"/>
</dbReference>
<dbReference type="Pfam" id="PF25967">
    <property type="entry name" value="RND-MFP_C"/>
    <property type="match status" value="1"/>
</dbReference>
<dbReference type="RefSeq" id="WP_386714977.1">
    <property type="nucleotide sequence ID" value="NZ_JBHRSZ010000001.1"/>
</dbReference>
<dbReference type="PANTHER" id="PTHR30158">
    <property type="entry name" value="ACRA/E-RELATED COMPONENT OF DRUG EFFLUX TRANSPORTER"/>
    <property type="match status" value="1"/>
</dbReference>
<evidence type="ECO:0000313" key="8">
    <source>
        <dbReference type="EMBL" id="MFC3149651.1"/>
    </source>
</evidence>
<feature type="domain" description="Multidrug resistance protein MdtA-like alpha-helical hairpin" evidence="4">
    <location>
        <begin position="101"/>
        <end position="170"/>
    </location>
</feature>
<dbReference type="InterPro" id="IPR006143">
    <property type="entry name" value="RND_pump_MFP"/>
</dbReference>
<dbReference type="InterPro" id="IPR058625">
    <property type="entry name" value="MdtA-like_BSH"/>
</dbReference>
<dbReference type="InterPro" id="IPR058627">
    <property type="entry name" value="MdtA-like_C"/>
</dbReference>
<comment type="subcellular location">
    <subcellularLocation>
        <location evidence="1">Cell inner membrane</location>
        <topology evidence="1">Lipid-anchor</topology>
    </subcellularLocation>
</comment>
<evidence type="ECO:0000256" key="3">
    <source>
        <dbReference type="SAM" id="SignalP"/>
    </source>
</evidence>
<keyword evidence="9" id="KW-1185">Reference proteome</keyword>
<dbReference type="Gene3D" id="2.40.420.20">
    <property type="match status" value="1"/>
</dbReference>
<evidence type="ECO:0000259" key="7">
    <source>
        <dbReference type="Pfam" id="PF25967"/>
    </source>
</evidence>
<protein>
    <submittedName>
        <fullName evidence="8">Efflux RND transporter periplasmic adaptor subunit</fullName>
    </submittedName>
</protein>
<accession>A0ABV7HDM8</accession>
<proteinExistence type="inferred from homology"/>
<comment type="caution">
    <text evidence="8">The sequence shown here is derived from an EMBL/GenBank/DDBJ whole genome shotgun (WGS) entry which is preliminary data.</text>
</comment>
<comment type="similarity">
    <text evidence="2">Belongs to the membrane fusion protein (MFP) (TC 8.A.1) family.</text>
</comment>
<evidence type="ECO:0000259" key="6">
    <source>
        <dbReference type="Pfam" id="PF25944"/>
    </source>
</evidence>
<gene>
    <name evidence="8" type="ORF">ACFOEK_01270</name>
</gene>
<dbReference type="Proteomes" id="UP001595476">
    <property type="component" value="Unassembled WGS sequence"/>
</dbReference>
<feature type="chain" id="PRO_5046279822" evidence="3">
    <location>
        <begin position="19"/>
        <end position="378"/>
    </location>
</feature>
<feature type="domain" description="Multidrug resistance protein MdtA-like barrel-sandwich hybrid" evidence="5">
    <location>
        <begin position="61"/>
        <end position="201"/>
    </location>
</feature>
<dbReference type="PROSITE" id="PS51257">
    <property type="entry name" value="PROKAR_LIPOPROTEIN"/>
    <property type="match status" value="1"/>
</dbReference>
<evidence type="ECO:0000256" key="2">
    <source>
        <dbReference type="ARBA" id="ARBA00009477"/>
    </source>
</evidence>
<evidence type="ECO:0000259" key="4">
    <source>
        <dbReference type="Pfam" id="PF25876"/>
    </source>
</evidence>
<dbReference type="InterPro" id="IPR058626">
    <property type="entry name" value="MdtA-like_b-barrel"/>
</dbReference>
<organism evidence="8 9">
    <name type="scientific">Litoribrevibacter euphylliae</name>
    <dbReference type="NCBI Taxonomy" id="1834034"/>
    <lineage>
        <taxon>Bacteria</taxon>
        <taxon>Pseudomonadati</taxon>
        <taxon>Pseudomonadota</taxon>
        <taxon>Gammaproteobacteria</taxon>
        <taxon>Oceanospirillales</taxon>
        <taxon>Oceanospirillaceae</taxon>
        <taxon>Litoribrevibacter</taxon>
    </lineage>
</organism>
<dbReference type="NCBIfam" id="TIGR01730">
    <property type="entry name" value="RND_mfp"/>
    <property type="match status" value="1"/>
</dbReference>
<evidence type="ECO:0000256" key="1">
    <source>
        <dbReference type="ARBA" id="ARBA00004519"/>
    </source>
</evidence>
<evidence type="ECO:0000313" key="9">
    <source>
        <dbReference type="Proteomes" id="UP001595476"/>
    </source>
</evidence>
<name>A0ABV7HDM8_9GAMM</name>
<feature type="domain" description="Multidrug resistance protein MdtA-like beta-barrel" evidence="6">
    <location>
        <begin position="205"/>
        <end position="295"/>
    </location>
</feature>
<dbReference type="Gene3D" id="1.10.287.470">
    <property type="entry name" value="Helix hairpin bin"/>
    <property type="match status" value="1"/>
</dbReference>
<dbReference type="Pfam" id="PF25944">
    <property type="entry name" value="Beta-barrel_RND"/>
    <property type="match status" value="1"/>
</dbReference>
<reference evidence="9" key="1">
    <citation type="journal article" date="2019" name="Int. J. Syst. Evol. Microbiol.">
        <title>The Global Catalogue of Microorganisms (GCM) 10K type strain sequencing project: providing services to taxonomists for standard genome sequencing and annotation.</title>
        <authorList>
            <consortium name="The Broad Institute Genomics Platform"/>
            <consortium name="The Broad Institute Genome Sequencing Center for Infectious Disease"/>
            <person name="Wu L."/>
            <person name="Ma J."/>
        </authorList>
    </citation>
    <scope>NUCLEOTIDE SEQUENCE [LARGE SCALE GENOMIC DNA]</scope>
    <source>
        <strain evidence="9">KCTC 52438</strain>
    </source>
</reference>